<feature type="active site" description="Proton donor" evidence="8 11">
    <location>
        <position position="172"/>
    </location>
</feature>
<dbReference type="RefSeq" id="WP_330170330.1">
    <property type="nucleotide sequence ID" value="NZ_CP137080.1"/>
</dbReference>
<keyword evidence="6 12" id="KW-0326">Glycosidase</keyword>
<evidence type="ECO:0000313" key="16">
    <source>
        <dbReference type="Proteomes" id="UP001329313"/>
    </source>
</evidence>
<keyword evidence="14" id="KW-0812">Transmembrane</keyword>
<evidence type="ECO:0000256" key="9">
    <source>
        <dbReference type="PIRSR" id="PIRSR001100-2"/>
    </source>
</evidence>
<evidence type="ECO:0000256" key="11">
    <source>
        <dbReference type="PROSITE-ProRule" id="PRU10057"/>
    </source>
</evidence>
<evidence type="ECO:0000256" key="5">
    <source>
        <dbReference type="ARBA" id="ARBA00023277"/>
    </source>
</evidence>
<organism evidence="15 16">
    <name type="scientific">Microbacterium limosum</name>
    <dbReference type="NCBI Taxonomy" id="3079935"/>
    <lineage>
        <taxon>Bacteria</taxon>
        <taxon>Bacillati</taxon>
        <taxon>Actinomycetota</taxon>
        <taxon>Actinomycetes</taxon>
        <taxon>Micrococcales</taxon>
        <taxon>Microbacteriaceae</taxon>
        <taxon>Microbacterium</taxon>
    </lineage>
</organism>
<feature type="active site" evidence="10">
    <location>
        <position position="132"/>
    </location>
</feature>
<dbReference type="Gene3D" id="3.20.20.40">
    <property type="entry name" value="1, 4-beta cellobiohydrolase"/>
    <property type="match status" value="1"/>
</dbReference>
<dbReference type="PIRSF" id="PIRSF001100">
    <property type="entry name" value="Beta_cellobiohydrolase"/>
    <property type="match status" value="1"/>
</dbReference>
<evidence type="ECO:0000256" key="13">
    <source>
        <dbReference type="SAM" id="MobiDB-lite"/>
    </source>
</evidence>
<evidence type="ECO:0000256" key="3">
    <source>
        <dbReference type="ARBA" id="ARBA00023001"/>
    </source>
</evidence>
<keyword evidence="16" id="KW-1185">Reference proteome</keyword>
<evidence type="ECO:0000313" key="15">
    <source>
        <dbReference type="EMBL" id="WOQ69199.1"/>
    </source>
</evidence>
<evidence type="ECO:0000256" key="7">
    <source>
        <dbReference type="ARBA" id="ARBA00023326"/>
    </source>
</evidence>
<keyword evidence="4" id="KW-1015">Disulfide bond</keyword>
<proteinExistence type="inferred from homology"/>
<feature type="compositionally biased region" description="Basic and acidic residues" evidence="13">
    <location>
        <begin position="328"/>
        <end position="337"/>
    </location>
</feature>
<evidence type="ECO:0000256" key="6">
    <source>
        <dbReference type="ARBA" id="ARBA00023295"/>
    </source>
</evidence>
<keyword evidence="1" id="KW-0732">Signal</keyword>
<feature type="binding site" evidence="9">
    <location>
        <position position="213"/>
    </location>
    <ligand>
        <name>substrate</name>
    </ligand>
</feature>
<evidence type="ECO:0000256" key="4">
    <source>
        <dbReference type="ARBA" id="ARBA00023157"/>
    </source>
</evidence>
<evidence type="ECO:0000256" key="12">
    <source>
        <dbReference type="RuleBase" id="RU361186"/>
    </source>
</evidence>
<sequence length="337" mass="35871">MRPRRFVRLSPRARSRRRLWWVIGGVVAFAVAIVGVVATVKVSHELAASPPAVGTRIAVPVDSKAARAAASTSDPEEKAAAQFLAAQPTAYWLTPEETPPGSAGQRVQDLIESSREQDAALVLVVYGLPERDCGNFSAGGLSPEAYTEWIEEIAGPLHAAGDVRKIVIVEPDSLALAPECGNLDQRLPELRMVVDRLASTNTWLYLDGGHSNWLPASEMAELISAVGAQDAVRGFATNVSNFQADADEFAYARELSSLLGGAHAVIDSSRNGAGPTGEWCNPAGRLVGEAPGTFGDEVVDTNLWIKPPGESDGECNGGPRAGQWWPDAAKELTREAR</sequence>
<feature type="transmembrane region" description="Helical" evidence="14">
    <location>
        <begin position="20"/>
        <end position="40"/>
    </location>
</feature>
<keyword evidence="7 12" id="KW-0624">Polysaccharide degradation</keyword>
<evidence type="ECO:0000256" key="1">
    <source>
        <dbReference type="ARBA" id="ARBA00022729"/>
    </source>
</evidence>
<keyword evidence="14" id="KW-0472">Membrane</keyword>
<evidence type="ECO:0000256" key="8">
    <source>
        <dbReference type="PIRSR" id="PIRSR001100-1"/>
    </source>
</evidence>
<dbReference type="InterPro" id="IPR016288">
    <property type="entry name" value="Beta_cellobiohydrolase"/>
</dbReference>
<feature type="binding site" evidence="9">
    <location>
        <position position="279"/>
    </location>
    <ligand>
        <name>substrate</name>
    </ligand>
</feature>
<accession>A0AAU0MGT1</accession>
<dbReference type="PANTHER" id="PTHR34876:SF4">
    <property type="entry name" value="1,4-BETA-D-GLUCAN CELLOBIOHYDROLASE C-RELATED"/>
    <property type="match status" value="1"/>
</dbReference>
<dbReference type="InterPro" id="IPR036434">
    <property type="entry name" value="Beta_cellobiohydrolase_sf"/>
</dbReference>
<dbReference type="PRINTS" id="PR00733">
    <property type="entry name" value="GLHYDRLASE6"/>
</dbReference>
<dbReference type="PROSITE" id="PS00655">
    <property type="entry name" value="GLYCOSYL_HYDROL_F6_1"/>
    <property type="match status" value="1"/>
</dbReference>
<feature type="binding site" evidence="9">
    <location>
        <position position="306"/>
    </location>
    <ligand>
        <name>substrate</name>
    </ligand>
</feature>
<evidence type="ECO:0000256" key="2">
    <source>
        <dbReference type="ARBA" id="ARBA00022801"/>
    </source>
</evidence>
<dbReference type="InterPro" id="IPR001524">
    <property type="entry name" value="Glyco_hydro_6_CS"/>
</dbReference>
<dbReference type="PROSITE" id="PS00656">
    <property type="entry name" value="GLYCOSYL_HYDROL_F6_2"/>
    <property type="match status" value="1"/>
</dbReference>
<keyword evidence="5 12" id="KW-0119">Carbohydrate metabolism</keyword>
<dbReference type="Pfam" id="PF01341">
    <property type="entry name" value="Glyco_hydro_6"/>
    <property type="match status" value="1"/>
</dbReference>
<reference evidence="15 16" key="1">
    <citation type="submission" date="2023-10" db="EMBL/GenBank/DDBJ databases">
        <title>Y20.</title>
        <authorList>
            <person name="Zhang G."/>
            <person name="Ding Y."/>
        </authorList>
    </citation>
    <scope>NUCLEOTIDE SEQUENCE [LARGE SCALE GENOMIC DNA]</scope>
    <source>
        <strain evidence="15 16">Y20</strain>
    </source>
</reference>
<feature type="region of interest" description="Disordered" evidence="13">
    <location>
        <begin position="309"/>
        <end position="337"/>
    </location>
</feature>
<dbReference type="SUPFAM" id="SSF51989">
    <property type="entry name" value="Glycosyl hydrolases family 6, cellulases"/>
    <property type="match status" value="1"/>
</dbReference>
<gene>
    <name evidence="15" type="ORF">RYJ27_10905</name>
</gene>
<dbReference type="GO" id="GO:0030245">
    <property type="term" value="P:cellulose catabolic process"/>
    <property type="evidence" value="ECO:0007669"/>
    <property type="project" value="UniProtKB-KW"/>
</dbReference>
<comment type="similarity">
    <text evidence="12">Belongs to the glycosyl hydrolase family 6.</text>
</comment>
<dbReference type="AlphaFoldDB" id="A0AAU0MGT1"/>
<dbReference type="Proteomes" id="UP001329313">
    <property type="component" value="Chromosome"/>
</dbReference>
<feature type="binding site" evidence="9">
    <location>
        <position position="310"/>
    </location>
    <ligand>
        <name>substrate</name>
    </ligand>
</feature>
<evidence type="ECO:0000256" key="10">
    <source>
        <dbReference type="PROSITE-ProRule" id="PRU10056"/>
    </source>
</evidence>
<feature type="binding site" evidence="9">
    <location>
        <position position="210"/>
    </location>
    <ligand>
        <name>substrate</name>
    </ligand>
</feature>
<dbReference type="EMBL" id="CP137080">
    <property type="protein sequence ID" value="WOQ69199.1"/>
    <property type="molecule type" value="Genomic_DNA"/>
</dbReference>
<evidence type="ECO:0000256" key="14">
    <source>
        <dbReference type="SAM" id="Phobius"/>
    </source>
</evidence>
<feature type="binding site" evidence="9">
    <location>
        <position position="241"/>
    </location>
    <ligand>
        <name>substrate</name>
    </ligand>
</feature>
<dbReference type="GO" id="GO:0004553">
    <property type="term" value="F:hydrolase activity, hydrolyzing O-glycosyl compounds"/>
    <property type="evidence" value="ECO:0007669"/>
    <property type="project" value="InterPro"/>
</dbReference>
<dbReference type="KEGG" id="mliy:RYJ27_10905"/>
<dbReference type="EC" id="3.2.1.-" evidence="12"/>
<feature type="binding site" evidence="9">
    <location>
        <position position="92"/>
    </location>
    <ligand>
        <name>substrate</name>
    </ligand>
</feature>
<dbReference type="PANTHER" id="PTHR34876">
    <property type="match status" value="1"/>
</dbReference>
<keyword evidence="3 12" id="KW-0136">Cellulose degradation</keyword>
<keyword evidence="2 12" id="KW-0378">Hydrolase</keyword>
<keyword evidence="14" id="KW-1133">Transmembrane helix</keyword>
<feature type="active site" description="Proton acceptor" evidence="8">
    <location>
        <position position="312"/>
    </location>
</feature>
<name>A0AAU0MGT1_9MICO</name>
<protein>
    <recommendedName>
        <fullName evidence="12">Glucanase</fullName>
        <ecNumber evidence="12">3.2.1.-</ecNumber>
    </recommendedName>
</protein>